<dbReference type="SUPFAM" id="SSF48208">
    <property type="entry name" value="Six-hairpin glycosidases"/>
    <property type="match status" value="1"/>
</dbReference>
<feature type="binding site" evidence="4">
    <location>
        <position position="256"/>
    </location>
    <ligand>
        <name>substrate</name>
    </ligand>
</feature>
<feature type="binding site" evidence="4">
    <location>
        <position position="180"/>
    </location>
    <ligand>
        <name>substrate</name>
    </ligand>
</feature>
<evidence type="ECO:0000256" key="2">
    <source>
        <dbReference type="ARBA" id="ARBA00038358"/>
    </source>
</evidence>
<dbReference type="InterPro" id="IPR010905">
    <property type="entry name" value="Glyco_hydro_88"/>
</dbReference>
<dbReference type="GO" id="GO:0000272">
    <property type="term" value="P:polysaccharide catabolic process"/>
    <property type="evidence" value="ECO:0007669"/>
    <property type="project" value="TreeGrafter"/>
</dbReference>
<sequence>MLKQFISTLLVLTLLVGCSPSNPIEKPLSAVVDESLAFAAQQSLLMAESLKDQPDRLPKTLRENGELETCNSAWWTSGFFPGQLWYLYENNPSEELKEWAINYTLRVEDQKYTTDNHDVGFMIFCSFGNAYRLTGDSIYRDVIHTASNSLITRFNPTIGCIRSWDPAPWSSKWQYPVIIDNMMNLEMLMWAGKQFNETTFVQVAETHADTTIKNHFRDDFSSYHVISYDTITGQVEKKNTAQGYSDDSAWARGQGWGLYGYTMMYRESGNEAYLKQAEGIADFILNHPNLPADKIPYWDFNAPNIPDALRDASAGALICSALIELSQYVPEEKGKEYLSVAETQIRSLSSPAYLANLGENGNFILKHSVGHMPAGSEVDVPLTYADYYYVEALMRMKKMLPAIKKP</sequence>
<dbReference type="EMBL" id="JAPAAF010000014">
    <property type="protein sequence ID" value="MCW0483296.1"/>
    <property type="molecule type" value="Genomic_DNA"/>
</dbReference>
<keyword evidence="6" id="KW-1185">Reference proteome</keyword>
<feature type="binding site" evidence="4">
    <location>
        <position position="240"/>
    </location>
    <ligand>
        <name>substrate</name>
    </ligand>
</feature>
<organism evidence="5 6">
    <name type="scientific">Gaoshiqia sediminis</name>
    <dbReference type="NCBI Taxonomy" id="2986998"/>
    <lineage>
        <taxon>Bacteria</taxon>
        <taxon>Pseudomonadati</taxon>
        <taxon>Bacteroidota</taxon>
        <taxon>Bacteroidia</taxon>
        <taxon>Marinilabiliales</taxon>
        <taxon>Prolixibacteraceae</taxon>
        <taxon>Gaoshiqia</taxon>
    </lineage>
</organism>
<feature type="active site" description="Nucleophile" evidence="3">
    <location>
        <position position="118"/>
    </location>
</feature>
<protein>
    <submittedName>
        <fullName evidence="5">Glycoside hydrolase family 88 protein</fullName>
    </submittedName>
</protein>
<evidence type="ECO:0000256" key="1">
    <source>
        <dbReference type="ARBA" id="ARBA00022801"/>
    </source>
</evidence>
<keyword evidence="1 5" id="KW-0378">Hydrolase</keyword>
<comment type="caution">
    <text evidence="5">The sequence shown here is derived from an EMBL/GenBank/DDBJ whole genome shotgun (WGS) entry which is preliminary data.</text>
</comment>
<comment type="similarity">
    <text evidence="2">Belongs to the glycosyl hydrolase 88 family.</text>
</comment>
<dbReference type="PROSITE" id="PS51257">
    <property type="entry name" value="PROKAR_LIPOPROTEIN"/>
    <property type="match status" value="1"/>
</dbReference>
<dbReference type="AlphaFoldDB" id="A0AA41Y854"/>
<dbReference type="Proteomes" id="UP001163821">
    <property type="component" value="Unassembled WGS sequence"/>
</dbReference>
<reference evidence="5" key="1">
    <citation type="submission" date="2022-10" db="EMBL/GenBank/DDBJ databases">
        <title>Gaoshiqiia sediminis gen. nov., sp. nov., isolated from coastal sediment.</title>
        <authorList>
            <person name="Yu W.X."/>
            <person name="Mu D.S."/>
            <person name="Du J.Z."/>
            <person name="Liang Y.Q."/>
        </authorList>
    </citation>
    <scope>NUCLEOTIDE SEQUENCE</scope>
    <source>
        <strain evidence="5">A06</strain>
    </source>
</reference>
<dbReference type="InterPro" id="IPR008928">
    <property type="entry name" value="6-hairpin_glycosidase_sf"/>
</dbReference>
<proteinExistence type="inferred from homology"/>
<evidence type="ECO:0000256" key="3">
    <source>
        <dbReference type="PIRSR" id="PIRSR610905-1"/>
    </source>
</evidence>
<feature type="active site" description="Proton donor" evidence="3">
    <location>
        <position position="180"/>
    </location>
</feature>
<evidence type="ECO:0000256" key="4">
    <source>
        <dbReference type="PIRSR" id="PIRSR610905-2"/>
    </source>
</evidence>
<evidence type="ECO:0000313" key="5">
    <source>
        <dbReference type="EMBL" id="MCW0483296.1"/>
    </source>
</evidence>
<dbReference type="PANTHER" id="PTHR36845:SF1">
    <property type="entry name" value="HYDROLASE, PUTATIVE (AFU_ORTHOLOGUE AFUA_7G05090)-RELATED"/>
    <property type="match status" value="1"/>
</dbReference>
<dbReference type="GO" id="GO:0052757">
    <property type="term" value="F:chondroitin hydrolase activity"/>
    <property type="evidence" value="ECO:0007669"/>
    <property type="project" value="TreeGrafter"/>
</dbReference>
<dbReference type="InterPro" id="IPR012341">
    <property type="entry name" value="6hp_glycosidase-like_sf"/>
</dbReference>
<dbReference type="RefSeq" id="WP_282591898.1">
    <property type="nucleotide sequence ID" value="NZ_JAPAAF010000014.1"/>
</dbReference>
<feature type="binding site" evidence="4">
    <location>
        <position position="252"/>
    </location>
    <ligand>
        <name>substrate</name>
    </ligand>
</feature>
<dbReference type="PANTHER" id="PTHR36845">
    <property type="entry name" value="HYDROLASE, PUTATIVE (AFU_ORTHOLOGUE AFUA_7G05090)-RELATED"/>
    <property type="match status" value="1"/>
</dbReference>
<name>A0AA41Y854_9BACT</name>
<dbReference type="Gene3D" id="1.50.10.10">
    <property type="match status" value="1"/>
</dbReference>
<dbReference type="InterPro" id="IPR052369">
    <property type="entry name" value="UG_Glycosaminoglycan_Hydrolase"/>
</dbReference>
<accession>A0AA41Y854</accession>
<gene>
    <name evidence="5" type="ORF">N2K84_11180</name>
</gene>
<feature type="binding site" evidence="4">
    <location>
        <position position="118"/>
    </location>
    <ligand>
        <name>substrate</name>
    </ligand>
</feature>
<dbReference type="Pfam" id="PF07470">
    <property type="entry name" value="Glyco_hydro_88"/>
    <property type="match status" value="1"/>
</dbReference>
<evidence type="ECO:0000313" key="6">
    <source>
        <dbReference type="Proteomes" id="UP001163821"/>
    </source>
</evidence>